<organism evidence="3">
    <name type="scientific">Caenorhabditis brenneri</name>
    <name type="common">Nematode worm</name>
    <dbReference type="NCBI Taxonomy" id="135651"/>
    <lineage>
        <taxon>Eukaryota</taxon>
        <taxon>Metazoa</taxon>
        <taxon>Ecdysozoa</taxon>
        <taxon>Nematoda</taxon>
        <taxon>Chromadorea</taxon>
        <taxon>Rhabditida</taxon>
        <taxon>Rhabditina</taxon>
        <taxon>Rhabditomorpha</taxon>
        <taxon>Rhabditoidea</taxon>
        <taxon>Rhabditidae</taxon>
        <taxon>Peloderinae</taxon>
        <taxon>Caenorhabditis</taxon>
    </lineage>
</organism>
<evidence type="ECO:0000313" key="2">
    <source>
        <dbReference type="EMBL" id="EGT31917.1"/>
    </source>
</evidence>
<dbReference type="Proteomes" id="UP000008068">
    <property type="component" value="Unassembled WGS sequence"/>
</dbReference>
<feature type="region of interest" description="Disordered" evidence="1">
    <location>
        <begin position="1"/>
        <end position="110"/>
    </location>
</feature>
<keyword evidence="3" id="KW-1185">Reference proteome</keyword>
<feature type="compositionally biased region" description="Basic and acidic residues" evidence="1">
    <location>
        <begin position="12"/>
        <end position="27"/>
    </location>
</feature>
<dbReference type="InParanoid" id="G0NIL0"/>
<dbReference type="PANTHER" id="PTHR23362">
    <property type="entry name" value="L-PLASTIN-RELATED"/>
    <property type="match status" value="1"/>
</dbReference>
<evidence type="ECO:0000313" key="3">
    <source>
        <dbReference type="Proteomes" id="UP000008068"/>
    </source>
</evidence>
<evidence type="ECO:0008006" key="4">
    <source>
        <dbReference type="Google" id="ProtNLM"/>
    </source>
</evidence>
<name>G0NIL0_CAEBE</name>
<sequence length="282" mass="31727">MSISDNFDYDPPTERSRMPEETKMRDDDEKEDPEITDNTAVKTQRSETLPKNKNSSSTSHTPKTPKRKTDAPAGSSSSKRTKPPSDKSMNPGEVDNNCSHDDPPRIELKPFRGLLGLPNETQKDSDVQQIPKPRPQVMEAPIKKEYEEESHTSLKMVLNAFKSLILSLDTPGLSQLQIELDKKIMEPGRRIEISKKEVILAMELLIVKLANYGAPKSSDDSISLREILSMLRTIILTLNFNGFEVILEMLKVNIEQLKVQDKKVPVSKAECVLRATLDIICT</sequence>
<accession>G0NIL0</accession>
<feature type="compositionally biased region" description="Basic and acidic residues" evidence="1">
    <location>
        <begin position="98"/>
        <end position="110"/>
    </location>
</feature>
<dbReference type="PANTHER" id="PTHR23362:SF8">
    <property type="entry name" value="SPK DOMAIN-CONTAINING PROTEIN"/>
    <property type="match status" value="1"/>
</dbReference>
<dbReference type="InterPro" id="IPR053315">
    <property type="entry name" value="Peptidase_C14A"/>
</dbReference>
<evidence type="ECO:0000256" key="1">
    <source>
        <dbReference type="SAM" id="MobiDB-lite"/>
    </source>
</evidence>
<protein>
    <recommendedName>
        <fullName evidence="4">SPK domain-containing protein</fullName>
    </recommendedName>
</protein>
<proteinExistence type="predicted"/>
<feature type="compositionally biased region" description="Low complexity" evidence="1">
    <location>
        <begin position="51"/>
        <end position="62"/>
    </location>
</feature>
<dbReference type="HOGENOM" id="CLU_987749_0_0_1"/>
<reference evidence="3" key="1">
    <citation type="submission" date="2011-07" db="EMBL/GenBank/DDBJ databases">
        <authorList>
            <consortium name="Caenorhabditis brenneri Sequencing and Analysis Consortium"/>
            <person name="Wilson R.K."/>
        </authorList>
    </citation>
    <scope>NUCLEOTIDE SEQUENCE [LARGE SCALE GENOMIC DNA]</scope>
    <source>
        <strain evidence="3">PB2801</strain>
    </source>
</reference>
<dbReference type="EMBL" id="GL379891">
    <property type="protein sequence ID" value="EGT31917.1"/>
    <property type="molecule type" value="Genomic_DNA"/>
</dbReference>
<dbReference type="AlphaFoldDB" id="G0NIL0"/>
<gene>
    <name evidence="2" type="ORF">CAEBREN_19024</name>
</gene>